<dbReference type="Proteomes" id="UP000178432">
    <property type="component" value="Unassembled WGS sequence"/>
</dbReference>
<protein>
    <submittedName>
        <fullName evidence="1">Uncharacterized protein</fullName>
    </submittedName>
</protein>
<dbReference type="AlphaFoldDB" id="A0A1G1Y458"/>
<proteinExistence type="predicted"/>
<name>A0A1G1Y458_9BACT</name>
<gene>
    <name evidence="1" type="ORF">A2663_04950</name>
</gene>
<comment type="caution">
    <text evidence="1">The sequence shown here is derived from an EMBL/GenBank/DDBJ whole genome shotgun (WGS) entry which is preliminary data.</text>
</comment>
<reference evidence="1 2" key="1">
    <citation type="journal article" date="2016" name="Nat. Commun.">
        <title>Thousands of microbial genomes shed light on interconnected biogeochemical processes in an aquifer system.</title>
        <authorList>
            <person name="Anantharaman K."/>
            <person name="Brown C.T."/>
            <person name="Hug L.A."/>
            <person name="Sharon I."/>
            <person name="Castelle C.J."/>
            <person name="Probst A.J."/>
            <person name="Thomas B.C."/>
            <person name="Singh A."/>
            <person name="Wilkins M.J."/>
            <person name="Karaoz U."/>
            <person name="Brodie E.L."/>
            <person name="Williams K.H."/>
            <person name="Hubbard S.S."/>
            <person name="Banfield J.F."/>
        </authorList>
    </citation>
    <scope>NUCLEOTIDE SEQUENCE [LARGE SCALE GENOMIC DNA]</scope>
</reference>
<dbReference type="EMBL" id="MHIF01000047">
    <property type="protein sequence ID" value="OGY47082.1"/>
    <property type="molecule type" value="Genomic_DNA"/>
</dbReference>
<accession>A0A1G1Y458</accession>
<organism evidence="1 2">
    <name type="scientific">Candidatus Buchananbacteria bacterium RIFCSPHIGHO2_01_FULL_46_12</name>
    <dbReference type="NCBI Taxonomy" id="1797536"/>
    <lineage>
        <taxon>Bacteria</taxon>
        <taxon>Candidatus Buchananiibacteriota</taxon>
    </lineage>
</organism>
<sequence>MTISDFIKERKYLIWWVKDYDRLGPEPVVEATLNYGDWDDVQTLISILGIKKVAKIFREKSKPSAMGRQNYRTKTKHFFTLYFNKHA</sequence>
<evidence type="ECO:0000313" key="2">
    <source>
        <dbReference type="Proteomes" id="UP000178432"/>
    </source>
</evidence>
<evidence type="ECO:0000313" key="1">
    <source>
        <dbReference type="EMBL" id="OGY47082.1"/>
    </source>
</evidence>